<organism evidence="2 3">
    <name type="scientific">Mycobacterium simulans</name>
    <dbReference type="NCBI Taxonomy" id="627089"/>
    <lineage>
        <taxon>Bacteria</taxon>
        <taxon>Bacillati</taxon>
        <taxon>Actinomycetota</taxon>
        <taxon>Actinomycetes</taxon>
        <taxon>Mycobacteriales</taxon>
        <taxon>Mycobacteriaceae</taxon>
        <taxon>Mycobacterium</taxon>
    </lineage>
</organism>
<sequence>MQRKGIGPSGSQSHLQSAGPDSVQCHPSKRERKPRYYRVTAVLGVVERRRQRVQSGIQQRGVNTVTRDISVGR</sequence>
<evidence type="ECO:0000313" key="3">
    <source>
        <dbReference type="Proteomes" id="UP000554965"/>
    </source>
</evidence>
<evidence type="ECO:0000313" key="2">
    <source>
        <dbReference type="EMBL" id="SOJ56151.1"/>
    </source>
</evidence>
<feature type="region of interest" description="Disordered" evidence="1">
    <location>
        <begin position="1"/>
        <end position="34"/>
    </location>
</feature>
<evidence type="ECO:0000256" key="1">
    <source>
        <dbReference type="SAM" id="MobiDB-lite"/>
    </source>
</evidence>
<dbReference type="Proteomes" id="UP000554965">
    <property type="component" value="Unassembled WGS sequence"/>
</dbReference>
<reference evidence="2 3" key="1">
    <citation type="submission" date="2017-10" db="EMBL/GenBank/DDBJ databases">
        <authorList>
            <consortium name="Urmite Genomes"/>
        </authorList>
    </citation>
    <scope>NUCLEOTIDE SEQUENCE [LARGE SCALE GENOMIC DNA]</scope>
    <source>
        <strain evidence="2 3">FB-527</strain>
    </source>
</reference>
<dbReference type="EMBL" id="OCTY01000002">
    <property type="protein sequence ID" value="SOJ56151.1"/>
    <property type="molecule type" value="Genomic_DNA"/>
</dbReference>
<comment type="caution">
    <text evidence="2">The sequence shown here is derived from an EMBL/GenBank/DDBJ whole genome shotgun (WGS) entry which is preliminary data.</text>
</comment>
<name>A0A7Z7IMX7_9MYCO</name>
<gene>
    <name evidence="2" type="ORF">MSIMFB_03626</name>
</gene>
<proteinExistence type="predicted"/>
<keyword evidence="3" id="KW-1185">Reference proteome</keyword>
<protein>
    <submittedName>
        <fullName evidence="2">Uncharacterized protein</fullName>
    </submittedName>
</protein>
<accession>A0A7Z7IMX7</accession>
<dbReference type="AlphaFoldDB" id="A0A7Z7IMX7"/>